<dbReference type="Proteomes" id="UP000326903">
    <property type="component" value="Unassembled WGS sequence"/>
</dbReference>
<dbReference type="InterPro" id="IPR011498">
    <property type="entry name" value="Kelch_2"/>
</dbReference>
<dbReference type="PANTHER" id="PTHR24412:SF497">
    <property type="entry name" value="KELCH-LIKE PROTEIN 18"/>
    <property type="match status" value="1"/>
</dbReference>
<dbReference type="Gene3D" id="2.120.10.80">
    <property type="entry name" value="Kelch-type beta propeller"/>
    <property type="match status" value="2"/>
</dbReference>
<reference evidence="4 5" key="1">
    <citation type="submission" date="2019-09" db="EMBL/GenBank/DDBJ databases">
        <title>Draft genome sequence of Ginsengibacter sp. BR5-29.</title>
        <authorList>
            <person name="Im W.-T."/>
        </authorList>
    </citation>
    <scope>NUCLEOTIDE SEQUENCE [LARGE SCALE GENOMIC DNA]</scope>
    <source>
        <strain evidence="4 5">BR5-29</strain>
    </source>
</reference>
<keyword evidence="1" id="KW-0880">Kelch repeat</keyword>
<name>A0A5J5IIJ3_9BACT</name>
<gene>
    <name evidence="4" type="ORF">FW778_02065</name>
</gene>
<evidence type="ECO:0000259" key="3">
    <source>
        <dbReference type="SMART" id="SM00089"/>
    </source>
</evidence>
<dbReference type="RefSeq" id="WP_150412937.1">
    <property type="nucleotide sequence ID" value="NZ_VYQF01000001.1"/>
</dbReference>
<dbReference type="Pfam" id="PF01344">
    <property type="entry name" value="Kelch_1"/>
    <property type="match status" value="1"/>
</dbReference>
<dbReference type="SUPFAM" id="SSF117281">
    <property type="entry name" value="Kelch motif"/>
    <property type="match status" value="1"/>
</dbReference>
<organism evidence="4 5">
    <name type="scientific">Ginsengibacter hankyongi</name>
    <dbReference type="NCBI Taxonomy" id="2607284"/>
    <lineage>
        <taxon>Bacteria</taxon>
        <taxon>Pseudomonadati</taxon>
        <taxon>Bacteroidota</taxon>
        <taxon>Chitinophagia</taxon>
        <taxon>Chitinophagales</taxon>
        <taxon>Chitinophagaceae</taxon>
        <taxon>Ginsengibacter</taxon>
    </lineage>
</organism>
<evidence type="ECO:0000256" key="1">
    <source>
        <dbReference type="ARBA" id="ARBA00022441"/>
    </source>
</evidence>
<evidence type="ECO:0000313" key="5">
    <source>
        <dbReference type="Proteomes" id="UP000326903"/>
    </source>
</evidence>
<dbReference type="InterPro" id="IPR015915">
    <property type="entry name" value="Kelch-typ_b-propeller"/>
</dbReference>
<dbReference type="Gene3D" id="2.60.40.10">
    <property type="entry name" value="Immunoglobulins"/>
    <property type="match status" value="1"/>
</dbReference>
<dbReference type="Pfam" id="PF22352">
    <property type="entry name" value="K319L-like_PKD"/>
    <property type="match status" value="1"/>
</dbReference>
<dbReference type="InterPro" id="IPR013783">
    <property type="entry name" value="Ig-like_fold"/>
</dbReference>
<dbReference type="SMART" id="SM00089">
    <property type="entry name" value="PKD"/>
    <property type="match status" value="1"/>
</dbReference>
<evidence type="ECO:0000256" key="2">
    <source>
        <dbReference type="ARBA" id="ARBA00022737"/>
    </source>
</evidence>
<dbReference type="PANTHER" id="PTHR24412">
    <property type="entry name" value="KELCH PROTEIN"/>
    <property type="match status" value="1"/>
</dbReference>
<comment type="caution">
    <text evidence="4">The sequence shown here is derived from an EMBL/GenBank/DDBJ whole genome shotgun (WGS) entry which is preliminary data.</text>
</comment>
<keyword evidence="2" id="KW-0677">Repeat</keyword>
<dbReference type="EMBL" id="VYQF01000001">
    <property type="protein sequence ID" value="KAA9040849.1"/>
    <property type="molecule type" value="Genomic_DNA"/>
</dbReference>
<evidence type="ECO:0000313" key="4">
    <source>
        <dbReference type="EMBL" id="KAA9040849.1"/>
    </source>
</evidence>
<accession>A0A5J5IIJ3</accession>
<dbReference type="SUPFAM" id="SSF49299">
    <property type="entry name" value="PKD domain"/>
    <property type="match status" value="1"/>
</dbReference>
<keyword evidence="5" id="KW-1185">Reference proteome</keyword>
<feature type="domain" description="PKD/Chitinase" evidence="3">
    <location>
        <begin position="38"/>
        <end position="127"/>
    </location>
</feature>
<dbReference type="Pfam" id="PF07646">
    <property type="entry name" value="Kelch_2"/>
    <property type="match status" value="1"/>
</dbReference>
<dbReference type="AlphaFoldDB" id="A0A5J5IIJ3"/>
<dbReference type="InterPro" id="IPR022409">
    <property type="entry name" value="PKD/Chitinase_dom"/>
</dbReference>
<dbReference type="InterPro" id="IPR035986">
    <property type="entry name" value="PKD_dom_sf"/>
</dbReference>
<sequence length="478" mass="51066">MKRVLRIATFISMLGILVHLSCQKRFLCPDCDSNKPPVAQAGKDTTIILPVDSVILDGRASVDPDNNIVSYAWTKISGPSSFNIVNANAVQTQVSNLVAGVYQFELKVTDAGGLFSKDTIRVSVNPAAGIVDCNGIIRPLINAQLIPISTLSQTRTDVAVASAGNKILFAGGYIPGTPSSRVDIFDITTNSWTTAELSQAREGLTTAVLGNKIFFAGNYDLAEDGVSHGSSHVDIYDAISDTWTTAELSYARGEMSGAVAGNKVLFAGGFNSGNGIANSYPGTVDIYDVLNNSWSQSYLTGRPAGTTLGIAATVIGNKIYFAGGYDPFFGRSTSKINVYDASKNTWSTSDLSIVRGYMASIAVGNKNYWAGGYNTTNETDEVVEIRDMNSGSSTFNCLFQPNAFFSAVLKDNKIVFFTGDGAEKNKFDVYDIATNTWSIGVLPQSITRAAIISVNNTIYVAGGDINGVLSNQVWKLEF</sequence>
<proteinExistence type="predicted"/>
<dbReference type="SMART" id="SM00612">
    <property type="entry name" value="Kelch"/>
    <property type="match status" value="3"/>
</dbReference>
<protein>
    <recommendedName>
        <fullName evidence="3">PKD/Chitinase domain-containing protein</fullName>
    </recommendedName>
</protein>
<dbReference type="InterPro" id="IPR006652">
    <property type="entry name" value="Kelch_1"/>
</dbReference>